<keyword evidence="6 10" id="KW-0378">Hydrolase</keyword>
<dbReference type="GO" id="GO:0005829">
    <property type="term" value="C:cytosol"/>
    <property type="evidence" value="ECO:0007669"/>
    <property type="project" value="TreeGrafter"/>
</dbReference>
<dbReference type="EC" id="3.6.1.22" evidence="4"/>
<organism evidence="12 13">
    <name type="scientific">Mycetocola zhujimingii</name>
    <dbReference type="NCBI Taxonomy" id="2079792"/>
    <lineage>
        <taxon>Bacteria</taxon>
        <taxon>Bacillati</taxon>
        <taxon>Actinomycetota</taxon>
        <taxon>Actinomycetes</taxon>
        <taxon>Micrococcales</taxon>
        <taxon>Microbacteriaceae</taxon>
        <taxon>Mycetocola</taxon>
    </lineage>
</organism>
<evidence type="ECO:0000313" key="12">
    <source>
        <dbReference type="EMBL" id="PWC08408.1"/>
    </source>
</evidence>
<dbReference type="InterPro" id="IPR015376">
    <property type="entry name" value="Znr_NADH_PPase"/>
</dbReference>
<evidence type="ECO:0000256" key="9">
    <source>
        <dbReference type="ARBA" id="ARBA00023679"/>
    </source>
</evidence>
<keyword evidence="13" id="KW-1185">Reference proteome</keyword>
<dbReference type="NCBIfam" id="NF001299">
    <property type="entry name" value="PRK00241.1"/>
    <property type="match status" value="1"/>
</dbReference>
<comment type="cofactor">
    <cofactor evidence="1">
        <name>Mg(2+)</name>
        <dbReference type="ChEBI" id="CHEBI:18420"/>
    </cofactor>
</comment>
<evidence type="ECO:0000256" key="8">
    <source>
        <dbReference type="ARBA" id="ARBA00023027"/>
    </source>
</evidence>
<evidence type="ECO:0000256" key="5">
    <source>
        <dbReference type="ARBA" id="ARBA00022723"/>
    </source>
</evidence>
<proteinExistence type="inferred from homology"/>
<evidence type="ECO:0000313" key="13">
    <source>
        <dbReference type="Proteomes" id="UP000244962"/>
    </source>
</evidence>
<dbReference type="Pfam" id="PF00293">
    <property type="entry name" value="NUDIX"/>
    <property type="match status" value="1"/>
</dbReference>
<dbReference type="PROSITE" id="PS51462">
    <property type="entry name" value="NUDIX"/>
    <property type="match status" value="1"/>
</dbReference>
<keyword evidence="7" id="KW-0460">Magnesium</keyword>
<dbReference type="EMBL" id="QEFB01000001">
    <property type="protein sequence ID" value="PWC08408.1"/>
    <property type="molecule type" value="Genomic_DNA"/>
</dbReference>
<dbReference type="RefSeq" id="WP_108962164.1">
    <property type="nucleotide sequence ID" value="NZ_QEFB01000001.1"/>
</dbReference>
<keyword evidence="5" id="KW-0479">Metal-binding</keyword>
<dbReference type="GO" id="GO:0035529">
    <property type="term" value="F:NADH pyrophosphatase activity"/>
    <property type="evidence" value="ECO:0007669"/>
    <property type="project" value="TreeGrafter"/>
</dbReference>
<dbReference type="InterPro" id="IPR050241">
    <property type="entry name" value="NAD-cap_RNA_hydrolase_NudC"/>
</dbReference>
<dbReference type="InterPro" id="IPR020476">
    <property type="entry name" value="Nudix_hydrolase"/>
</dbReference>
<feature type="domain" description="Nudix hydrolase" evidence="11">
    <location>
        <begin position="171"/>
        <end position="303"/>
    </location>
</feature>
<protein>
    <recommendedName>
        <fullName evidence="4">NAD(+) diphosphatase</fullName>
        <ecNumber evidence="4">3.6.1.22</ecNumber>
    </recommendedName>
</protein>
<evidence type="ECO:0000256" key="2">
    <source>
        <dbReference type="ARBA" id="ARBA00001947"/>
    </source>
</evidence>
<dbReference type="PANTHER" id="PTHR42904:SF6">
    <property type="entry name" value="NAD-CAPPED RNA HYDROLASE NUDT12"/>
    <property type="match status" value="1"/>
</dbReference>
<dbReference type="CDD" id="cd03429">
    <property type="entry name" value="NUDIX_NADH_pyrophosphatase_Nudt13"/>
    <property type="match status" value="1"/>
</dbReference>
<dbReference type="GO" id="GO:0006742">
    <property type="term" value="P:NADP+ catabolic process"/>
    <property type="evidence" value="ECO:0007669"/>
    <property type="project" value="TreeGrafter"/>
</dbReference>
<evidence type="ECO:0000256" key="6">
    <source>
        <dbReference type="ARBA" id="ARBA00022801"/>
    </source>
</evidence>
<name>A0A2U1THP7_9MICO</name>
<reference evidence="13" key="1">
    <citation type="submission" date="2018-04" db="EMBL/GenBank/DDBJ databases">
        <authorList>
            <person name="Liu S."/>
            <person name="Wang Z."/>
            <person name="Li J."/>
        </authorList>
    </citation>
    <scope>NUCLEOTIDE SEQUENCE [LARGE SCALE GENOMIC DNA]</scope>
    <source>
        <strain evidence="13">622</strain>
    </source>
</reference>
<dbReference type="SUPFAM" id="SSF55811">
    <property type="entry name" value="Nudix"/>
    <property type="match status" value="1"/>
</dbReference>
<dbReference type="InterPro" id="IPR000086">
    <property type="entry name" value="NUDIX_hydrolase_dom"/>
</dbReference>
<dbReference type="InterPro" id="IPR015797">
    <property type="entry name" value="NUDIX_hydrolase-like_dom_sf"/>
</dbReference>
<dbReference type="Pfam" id="PF09297">
    <property type="entry name" value="Zn_ribbon_NUD"/>
    <property type="match status" value="1"/>
</dbReference>
<dbReference type="AlphaFoldDB" id="A0A2U1THP7"/>
<dbReference type="InterPro" id="IPR049734">
    <property type="entry name" value="NudC-like_C"/>
</dbReference>
<dbReference type="GO" id="GO:0019677">
    <property type="term" value="P:NAD+ catabolic process"/>
    <property type="evidence" value="ECO:0007669"/>
    <property type="project" value="TreeGrafter"/>
</dbReference>
<dbReference type="GO" id="GO:0046872">
    <property type="term" value="F:metal ion binding"/>
    <property type="evidence" value="ECO:0007669"/>
    <property type="project" value="UniProtKB-KW"/>
</dbReference>
<accession>A0A2U1THP7</accession>
<dbReference type="InterPro" id="IPR020084">
    <property type="entry name" value="NUDIX_hydrolase_CS"/>
</dbReference>
<dbReference type="PANTHER" id="PTHR42904">
    <property type="entry name" value="NUDIX HYDROLASE, NUDC SUBFAMILY"/>
    <property type="match status" value="1"/>
</dbReference>
<evidence type="ECO:0000256" key="7">
    <source>
        <dbReference type="ARBA" id="ARBA00022842"/>
    </source>
</evidence>
<sequence>MSLIPGALANLPLAPSAVDRDADARELSEIFTDLAADPATRTLVLWRGRLVLDGDAVRLSSADIATGQSTLVYLGRTIADSPSLSAGTRVVLVIATDDVALAIEPDEEKWVSFRSAAPLVGEPYSSLMIEAAALSNWHLSSAFCPRCGSATEPESAGWARRCVACNNQIFPRTDPAVIVLVLDDDDRLLLGSNILWPEGRYSLLAGFVEAGESLEQAVVREIFEEAGVRVDSPQYLGSQAWPFPRSIMLGFSARVAPGQNPAGIEPDGLEIVDLRWLSRAELRAEAGTLLLPGSTSIARALIEHWLAADGGPSLDEAAKSAR</sequence>
<evidence type="ECO:0000256" key="4">
    <source>
        <dbReference type="ARBA" id="ARBA00012381"/>
    </source>
</evidence>
<gene>
    <name evidence="12" type="ORF">DF223_03510</name>
</gene>
<comment type="similarity">
    <text evidence="3">Belongs to the Nudix hydrolase family. NudC subfamily.</text>
</comment>
<dbReference type="PRINTS" id="PR00502">
    <property type="entry name" value="NUDIXFAMILY"/>
</dbReference>
<evidence type="ECO:0000256" key="10">
    <source>
        <dbReference type="RuleBase" id="RU003476"/>
    </source>
</evidence>
<dbReference type="Proteomes" id="UP000244962">
    <property type="component" value="Unassembled WGS sequence"/>
</dbReference>
<dbReference type="PROSITE" id="PS00893">
    <property type="entry name" value="NUDIX_BOX"/>
    <property type="match status" value="1"/>
</dbReference>
<comment type="cofactor">
    <cofactor evidence="2">
        <name>Zn(2+)</name>
        <dbReference type="ChEBI" id="CHEBI:29105"/>
    </cofactor>
</comment>
<dbReference type="Gene3D" id="3.90.79.10">
    <property type="entry name" value="Nucleoside Triphosphate Pyrophosphohydrolase"/>
    <property type="match status" value="1"/>
</dbReference>
<keyword evidence="8" id="KW-0520">NAD</keyword>
<evidence type="ECO:0000256" key="1">
    <source>
        <dbReference type="ARBA" id="ARBA00001946"/>
    </source>
</evidence>
<comment type="catalytic activity">
    <reaction evidence="9">
        <text>a 5'-end NAD(+)-phospho-ribonucleoside in mRNA + H2O = a 5'-end phospho-adenosine-phospho-ribonucleoside in mRNA + beta-nicotinamide D-ribonucleotide + 2 H(+)</text>
        <dbReference type="Rhea" id="RHEA:60876"/>
        <dbReference type="Rhea" id="RHEA-COMP:15698"/>
        <dbReference type="Rhea" id="RHEA-COMP:15719"/>
        <dbReference type="ChEBI" id="CHEBI:14649"/>
        <dbReference type="ChEBI" id="CHEBI:15377"/>
        <dbReference type="ChEBI" id="CHEBI:15378"/>
        <dbReference type="ChEBI" id="CHEBI:144029"/>
        <dbReference type="ChEBI" id="CHEBI:144051"/>
    </reaction>
    <physiologicalReaction direction="left-to-right" evidence="9">
        <dbReference type="Rhea" id="RHEA:60877"/>
    </physiologicalReaction>
</comment>
<comment type="caution">
    <text evidence="12">The sequence shown here is derived from an EMBL/GenBank/DDBJ whole genome shotgun (WGS) entry which is preliminary data.</text>
</comment>
<evidence type="ECO:0000259" key="11">
    <source>
        <dbReference type="PROSITE" id="PS51462"/>
    </source>
</evidence>
<dbReference type="Gene3D" id="3.90.79.20">
    <property type="match status" value="1"/>
</dbReference>
<evidence type="ECO:0000256" key="3">
    <source>
        <dbReference type="ARBA" id="ARBA00009595"/>
    </source>
</evidence>